<comment type="subcellular location">
    <subcellularLocation>
        <location evidence="1">Cell inner membrane</location>
        <topology evidence="1">Multi-pass membrane protein</topology>
    </subcellularLocation>
</comment>
<feature type="region of interest" description="Disordered" evidence="8">
    <location>
        <begin position="1"/>
        <end position="33"/>
    </location>
</feature>
<keyword evidence="7 9" id="KW-0472">Membrane</keyword>
<evidence type="ECO:0000256" key="9">
    <source>
        <dbReference type="SAM" id="Phobius"/>
    </source>
</evidence>
<evidence type="ECO:0000256" key="7">
    <source>
        <dbReference type="ARBA" id="ARBA00023136"/>
    </source>
</evidence>
<evidence type="ECO:0000256" key="5">
    <source>
        <dbReference type="ARBA" id="ARBA00022692"/>
    </source>
</evidence>
<reference evidence="10" key="1">
    <citation type="journal article" date="2015" name="Int. J. Syst. Evol. Microbiol.">
        <title>Rhizobium alvei sp. nov., isolated from a freshwater river.</title>
        <authorList>
            <person name="Sheu S.Y."/>
            <person name="Huang H.W."/>
            <person name="Young C.C."/>
            <person name="Chen W.M."/>
        </authorList>
    </citation>
    <scope>NUCLEOTIDE SEQUENCE</scope>
    <source>
        <strain evidence="10">TNR-22</strain>
    </source>
</reference>
<keyword evidence="6 9" id="KW-1133">Transmembrane helix</keyword>
<evidence type="ECO:0000256" key="6">
    <source>
        <dbReference type="ARBA" id="ARBA00022989"/>
    </source>
</evidence>
<dbReference type="EMBL" id="JAUOZU010000006">
    <property type="protein sequence ID" value="MDO6963949.1"/>
    <property type="molecule type" value="Genomic_DNA"/>
</dbReference>
<dbReference type="RefSeq" id="WP_304375862.1">
    <property type="nucleotide sequence ID" value="NZ_JAUOZU010000006.1"/>
</dbReference>
<keyword evidence="3" id="KW-1003">Cell membrane</keyword>
<organism evidence="10 11">
    <name type="scientific">Rhizobium alvei</name>
    <dbReference type="NCBI Taxonomy" id="1132659"/>
    <lineage>
        <taxon>Bacteria</taxon>
        <taxon>Pseudomonadati</taxon>
        <taxon>Pseudomonadota</taxon>
        <taxon>Alphaproteobacteria</taxon>
        <taxon>Hyphomicrobiales</taxon>
        <taxon>Rhizobiaceae</taxon>
        <taxon>Rhizobium/Agrobacterium group</taxon>
        <taxon>Rhizobium</taxon>
    </lineage>
</organism>
<feature type="transmembrane region" description="Helical" evidence="9">
    <location>
        <begin position="104"/>
        <end position="125"/>
    </location>
</feature>
<dbReference type="InterPro" id="IPR006507">
    <property type="entry name" value="UPF0283"/>
</dbReference>
<protein>
    <submittedName>
        <fullName evidence="10">TIGR01620 family protein</fullName>
    </submittedName>
</protein>
<proteinExistence type="inferred from homology"/>
<keyword evidence="11" id="KW-1185">Reference proteome</keyword>
<dbReference type="Pfam" id="PF05128">
    <property type="entry name" value="DUF697"/>
    <property type="match status" value="1"/>
</dbReference>
<reference evidence="10" key="2">
    <citation type="submission" date="2023-07" db="EMBL/GenBank/DDBJ databases">
        <authorList>
            <person name="Shen H."/>
        </authorList>
    </citation>
    <scope>NUCLEOTIDE SEQUENCE</scope>
    <source>
        <strain evidence="10">TNR-22</strain>
    </source>
</reference>
<evidence type="ECO:0000256" key="8">
    <source>
        <dbReference type="SAM" id="MobiDB-lite"/>
    </source>
</evidence>
<keyword evidence="5 9" id="KW-0812">Transmembrane</keyword>
<accession>A0ABT8YJS1</accession>
<name>A0ABT8YJS1_9HYPH</name>
<evidence type="ECO:0000256" key="4">
    <source>
        <dbReference type="ARBA" id="ARBA00022519"/>
    </source>
</evidence>
<dbReference type="NCBIfam" id="TIGR01620">
    <property type="entry name" value="hyp_HI0043"/>
    <property type="match status" value="1"/>
</dbReference>
<comment type="caution">
    <text evidence="10">The sequence shown here is derived from an EMBL/GenBank/DDBJ whole genome shotgun (WGS) entry which is preliminary data.</text>
</comment>
<dbReference type="PANTHER" id="PTHR39342">
    <property type="entry name" value="UPF0283 MEMBRANE PROTEIN YCJF"/>
    <property type="match status" value="1"/>
</dbReference>
<evidence type="ECO:0000313" key="11">
    <source>
        <dbReference type="Proteomes" id="UP001174932"/>
    </source>
</evidence>
<evidence type="ECO:0000313" key="10">
    <source>
        <dbReference type="EMBL" id="MDO6963949.1"/>
    </source>
</evidence>
<feature type="transmembrane region" description="Helical" evidence="9">
    <location>
        <begin position="71"/>
        <end position="92"/>
    </location>
</feature>
<keyword evidence="4" id="KW-0997">Cell inner membrane</keyword>
<gene>
    <name evidence="10" type="ORF">Q4481_08265</name>
</gene>
<dbReference type="PANTHER" id="PTHR39342:SF1">
    <property type="entry name" value="UPF0283 MEMBRANE PROTEIN YCJF"/>
    <property type="match status" value="1"/>
</dbReference>
<sequence>MTEDNDKIRKPRAFSVEPPDRPAAAPEKARKPTAISDVVVMTPDEEDPFISEGVSDVSDETIARPKKGIPLFGIFLSALGLIFGIAFSLWLDNLIASLFARADWLGYTAIAITAIGALALVAMVARELIGLRRLASVQALKSEAELAAQDHRPAHARAVVAKLSRLSESIPGTSKGREALAATEHEIIDADGLLRLAELELLQPADRKARLLILSSSKRVSIVTAVSPRALVDLGFVIFESARLIRAIAETYGTRPGRLGMLGLFRDVIAHLAVTGSIAVGDGLAQQILGHGIASKLSARFGEGVINGLMTARIGISAMDLLRPLPFRAVRRPGVNDFLSDLTKGTNT</sequence>
<evidence type="ECO:0000256" key="3">
    <source>
        <dbReference type="ARBA" id="ARBA00022475"/>
    </source>
</evidence>
<dbReference type="Proteomes" id="UP001174932">
    <property type="component" value="Unassembled WGS sequence"/>
</dbReference>
<evidence type="ECO:0000256" key="2">
    <source>
        <dbReference type="ARBA" id="ARBA00008255"/>
    </source>
</evidence>
<comment type="similarity">
    <text evidence="2">Belongs to the UPF0283 family.</text>
</comment>
<dbReference type="InterPro" id="IPR021147">
    <property type="entry name" value="DUF697"/>
</dbReference>
<evidence type="ECO:0000256" key="1">
    <source>
        <dbReference type="ARBA" id="ARBA00004429"/>
    </source>
</evidence>